<dbReference type="PANTHER" id="PTHR31061">
    <property type="entry name" value="LD22376P"/>
    <property type="match status" value="1"/>
</dbReference>
<feature type="transmembrane region" description="Helical" evidence="1">
    <location>
        <begin position="347"/>
        <end position="373"/>
    </location>
</feature>
<organism evidence="2 3">
    <name type="scientific">Luteolibacter pohnpeiensis</name>
    <dbReference type="NCBI Taxonomy" id="454153"/>
    <lineage>
        <taxon>Bacteria</taxon>
        <taxon>Pseudomonadati</taxon>
        <taxon>Verrucomicrobiota</taxon>
        <taxon>Verrucomicrobiia</taxon>
        <taxon>Verrucomicrobiales</taxon>
        <taxon>Verrucomicrobiaceae</taxon>
        <taxon>Luteolibacter</taxon>
    </lineage>
</organism>
<dbReference type="PANTHER" id="PTHR31061:SF24">
    <property type="entry name" value="LD22376P"/>
    <property type="match status" value="1"/>
</dbReference>
<keyword evidence="1" id="KW-0812">Transmembrane</keyword>
<feature type="transmembrane region" description="Helical" evidence="1">
    <location>
        <begin position="216"/>
        <end position="238"/>
    </location>
</feature>
<accession>A0A934VYG1</accession>
<evidence type="ECO:0000313" key="2">
    <source>
        <dbReference type="EMBL" id="MBK1884479.1"/>
    </source>
</evidence>
<proteinExistence type="predicted"/>
<gene>
    <name evidence="2" type="ORF">JIN85_18835</name>
</gene>
<protein>
    <submittedName>
        <fullName evidence="2">DUF5009 domain-containing protein</fullName>
    </submittedName>
</protein>
<keyword evidence="1" id="KW-1133">Transmembrane helix</keyword>
<keyword evidence="3" id="KW-1185">Reference proteome</keyword>
<keyword evidence="1" id="KW-0472">Membrane</keyword>
<name>A0A934VYG1_9BACT</name>
<comment type="caution">
    <text evidence="2">The sequence shown here is derived from an EMBL/GenBank/DDBJ whole genome shotgun (WGS) entry which is preliminary data.</text>
</comment>
<sequence length="381" mass="42284">MSEKTFSDSATGSTAVGIKQRVMSIDVLRGLDMFFIVGMEEIFEALSKMFPMSPSLNDRVQHAPWAGFHFYDLIFPLFAFIMGSSLVFSLSKSIDTFGKKATSLKILKRTLILYLLGILIYGGIGAGVDQIRLLGVLQRLALCFCGAGIAFVWLSRKNLIILSAALLVGYWALLTFVPVPGFGAGDFAEGHNLTNWIDKMILPFRKWDGDHDPEGLLSTFPAIVSSLLGVFAGLLLKAPEIKPSEKVRKLLIWGIAGVVAGLLWHLQFPIIKKIWTSSFVLFTAGLSSILLGLFYQIIDISNHRKWCQPFIWIGMNSITIYLAVHFIKVGALATSFAGGEIQSSLDHLWFGLGELVIALIGLGFSFLFCWFLYRRKVFLRV</sequence>
<feature type="transmembrane region" description="Helical" evidence="1">
    <location>
        <begin position="250"/>
        <end position="268"/>
    </location>
</feature>
<feature type="transmembrane region" description="Helical" evidence="1">
    <location>
        <begin position="159"/>
        <end position="179"/>
    </location>
</feature>
<feature type="transmembrane region" description="Helical" evidence="1">
    <location>
        <begin position="134"/>
        <end position="154"/>
    </location>
</feature>
<dbReference type="RefSeq" id="WP_200273705.1">
    <property type="nucleotide sequence ID" value="NZ_JAENIJ010000052.1"/>
</dbReference>
<feature type="transmembrane region" description="Helical" evidence="1">
    <location>
        <begin position="68"/>
        <end position="90"/>
    </location>
</feature>
<evidence type="ECO:0000256" key="1">
    <source>
        <dbReference type="SAM" id="Phobius"/>
    </source>
</evidence>
<feature type="transmembrane region" description="Helical" evidence="1">
    <location>
        <begin position="111"/>
        <end position="128"/>
    </location>
</feature>
<reference evidence="2" key="1">
    <citation type="submission" date="2021-01" db="EMBL/GenBank/DDBJ databases">
        <title>Modified the classification status of verrucomicrobia.</title>
        <authorList>
            <person name="Feng X."/>
        </authorList>
    </citation>
    <scope>NUCLEOTIDE SEQUENCE</scope>
    <source>
        <strain evidence="2">KCTC 22041</strain>
    </source>
</reference>
<feature type="transmembrane region" description="Helical" evidence="1">
    <location>
        <begin position="310"/>
        <end position="327"/>
    </location>
</feature>
<feature type="transmembrane region" description="Helical" evidence="1">
    <location>
        <begin position="274"/>
        <end position="298"/>
    </location>
</feature>
<dbReference type="Proteomes" id="UP000603141">
    <property type="component" value="Unassembled WGS sequence"/>
</dbReference>
<dbReference type="EMBL" id="JAENIJ010000052">
    <property type="protein sequence ID" value="MBK1884479.1"/>
    <property type="molecule type" value="Genomic_DNA"/>
</dbReference>
<evidence type="ECO:0000313" key="3">
    <source>
        <dbReference type="Proteomes" id="UP000603141"/>
    </source>
</evidence>
<dbReference type="AlphaFoldDB" id="A0A934VYG1"/>